<accession>A0A4S3J9X7</accession>
<dbReference type="AlphaFoldDB" id="A0A4S3J9X7"/>
<reference evidence="6 7" key="1">
    <citation type="submission" date="2019-03" db="EMBL/GenBank/DDBJ databases">
        <title>The genome sequence of a newly discovered highly antifungal drug resistant Aspergillus species, Aspergillus tanneri NIH 1004.</title>
        <authorList>
            <person name="Mounaud S."/>
            <person name="Singh I."/>
            <person name="Joardar V."/>
            <person name="Pakala S."/>
            <person name="Pakala S."/>
            <person name="Venepally P."/>
            <person name="Hoover J."/>
            <person name="Nierman W."/>
            <person name="Chung J."/>
            <person name="Losada L."/>
        </authorList>
    </citation>
    <scope>NUCLEOTIDE SEQUENCE [LARGE SCALE GENOMIC DNA]</scope>
    <source>
        <strain evidence="6 7">NIH1004</strain>
    </source>
</reference>
<dbReference type="FunFam" id="2.30.30.40:FF:000242">
    <property type="entry name" value="Actin binding protein"/>
    <property type="match status" value="1"/>
</dbReference>
<dbReference type="CDD" id="cd11281">
    <property type="entry name" value="ADF_drebrin_like"/>
    <property type="match status" value="1"/>
</dbReference>
<sequence length="788" mass="84731">MATLNLSSNGASISKSYETVVNSALLTGSLASSPTYCQWAVFSVSTPLISAFQQDAGNKESILKVQSTGEGELTDLIDEFSEGKVQFAFAKVTDPNTGLPKNVLIAWCGEGVPERTKGYFTSHLSAVSKFLHITARSDADLTAEGIVQKVSDASGAKYTLHSEPSSSPAPPPPASNKPVFTPSRSGGIVSNKAPPVLQRDISGRNSLDDGWGPDAPPITRTQLEKVQPAYKPTKVNINELRSDKSPIVGGSTENATEDRSDIIKGGYRPVGRVDIAAIRRQALEAGEFKDDRPGPVKGVYEPVGKVDIAAIRSKAQKSGDDSSATNDKTNIPANAPITGQTKYPEHPSTSTHSERLTSLPKPKVSNKFGIHSTFAGTKPAVPNDSMPKTKPGSAHVGSASRTFADERGKTPAQLWAEKKARERGEDSSFVSSFPSLESNKENSGDAEWKGSCSGKNWDPVQTVHTEKFSDNNIAHQASHSVSGENLGTETRTPQQNITAIQDTLARGSSVDSPTDGPDTTDAQHAVPSHFSPTGSAEQQTREAHEPEVVERISSQPHNSRPPTPPSPAREASPIRVAMPVGRGAADLTDEEHVSSPNISSNRPRQIAPSETDLQVDPQDTARATDRTTTLAHSQGGGVQALVQYDYEKAEDNEIELREGEYVTDIEMVDKDWWLGSNMRGERGLFPSNYVEVAEHKQQGRPTLYSHESQVDTPDLHAASAAPLPSGLVSNLQPSAMALYDYEAAEDNELSFPEGAEITGIEFPDDDWWLGEYHGKKGLFPANYVQLVK</sequence>
<dbReference type="PANTHER" id="PTHR10829">
    <property type="entry name" value="CORTACTIN AND DREBRIN"/>
    <property type="match status" value="1"/>
</dbReference>
<feature type="region of interest" description="Disordered" evidence="3">
    <location>
        <begin position="314"/>
        <end position="574"/>
    </location>
</feature>
<feature type="compositionally biased region" description="Polar residues" evidence="3">
    <location>
        <begin position="470"/>
        <end position="501"/>
    </location>
</feature>
<dbReference type="Pfam" id="PF00241">
    <property type="entry name" value="Cofilin_ADF"/>
    <property type="match status" value="1"/>
</dbReference>
<dbReference type="STRING" id="1220188.A0A4S3J9X7"/>
<dbReference type="InterPro" id="IPR001452">
    <property type="entry name" value="SH3_domain"/>
</dbReference>
<dbReference type="GO" id="GO:0030427">
    <property type="term" value="C:site of polarized growth"/>
    <property type="evidence" value="ECO:0007669"/>
    <property type="project" value="TreeGrafter"/>
</dbReference>
<evidence type="ECO:0000256" key="2">
    <source>
        <dbReference type="PROSITE-ProRule" id="PRU00192"/>
    </source>
</evidence>
<evidence type="ECO:0000313" key="7">
    <source>
        <dbReference type="Proteomes" id="UP000308092"/>
    </source>
</evidence>
<name>A0A4S3J9X7_9EURO</name>
<dbReference type="PROSITE" id="PS50002">
    <property type="entry name" value="SH3"/>
    <property type="match status" value="2"/>
</dbReference>
<dbReference type="SMART" id="SM00326">
    <property type="entry name" value="SH3"/>
    <property type="match status" value="2"/>
</dbReference>
<gene>
    <name evidence="6" type="ORF">EYZ11_009475</name>
</gene>
<dbReference type="SMART" id="SM00102">
    <property type="entry name" value="ADF"/>
    <property type="match status" value="1"/>
</dbReference>
<evidence type="ECO:0008006" key="8">
    <source>
        <dbReference type="Google" id="ProtNLM"/>
    </source>
</evidence>
<dbReference type="InterPro" id="IPR002108">
    <property type="entry name" value="ADF-H"/>
</dbReference>
<feature type="compositionally biased region" description="Low complexity" evidence="3">
    <location>
        <begin position="427"/>
        <end position="437"/>
    </location>
</feature>
<comment type="caution">
    <text evidence="6">The sequence shown here is derived from an EMBL/GenBank/DDBJ whole genome shotgun (WGS) entry which is preliminary data.</text>
</comment>
<dbReference type="InterPro" id="IPR029006">
    <property type="entry name" value="ADF-H/Gelsolin-like_dom_sf"/>
</dbReference>
<protein>
    <recommendedName>
        <fullName evidence="8">Actin binding protein</fullName>
    </recommendedName>
</protein>
<dbReference type="PROSITE" id="PS51263">
    <property type="entry name" value="ADF_H"/>
    <property type="match status" value="1"/>
</dbReference>
<dbReference type="VEuPathDB" id="FungiDB:EYZ11_009475"/>
<dbReference type="PANTHER" id="PTHR10829:SF25">
    <property type="entry name" value="DREBRIN-LIKE PROTEIN"/>
    <property type="match status" value="1"/>
</dbReference>
<dbReference type="GO" id="GO:0030833">
    <property type="term" value="P:regulation of actin filament polymerization"/>
    <property type="evidence" value="ECO:0007669"/>
    <property type="project" value="TreeGrafter"/>
</dbReference>
<evidence type="ECO:0000256" key="3">
    <source>
        <dbReference type="SAM" id="MobiDB-lite"/>
    </source>
</evidence>
<feature type="domain" description="SH3" evidence="4">
    <location>
        <begin position="635"/>
        <end position="695"/>
    </location>
</feature>
<dbReference type="Pfam" id="PF14604">
    <property type="entry name" value="SH3_9"/>
    <property type="match status" value="2"/>
</dbReference>
<feature type="compositionally biased region" description="Basic and acidic residues" evidence="3">
    <location>
        <begin position="416"/>
        <end position="426"/>
    </location>
</feature>
<feature type="compositionally biased region" description="Polar residues" evidence="3">
    <location>
        <begin position="594"/>
        <end position="603"/>
    </location>
</feature>
<feature type="compositionally biased region" description="Basic and acidic residues" evidence="3">
    <location>
        <begin position="438"/>
        <end position="448"/>
    </location>
</feature>
<proteinExistence type="predicted"/>
<dbReference type="PRINTS" id="PR00452">
    <property type="entry name" value="SH3DOMAIN"/>
</dbReference>
<feature type="domain" description="SH3" evidence="4">
    <location>
        <begin position="730"/>
        <end position="788"/>
    </location>
</feature>
<dbReference type="CDD" id="cd11961">
    <property type="entry name" value="SH3_Abp1_fungi_C2"/>
    <property type="match status" value="1"/>
</dbReference>
<feature type="compositionally biased region" description="Basic and acidic residues" evidence="3">
    <location>
        <begin position="539"/>
        <end position="550"/>
    </location>
</feature>
<dbReference type="FunFam" id="3.40.20.10:FF:000045">
    <property type="entry name" value="Actin binding protein, putative"/>
    <property type="match status" value="1"/>
</dbReference>
<dbReference type="InterPro" id="IPR035719">
    <property type="entry name" value="Abp1_fungi_SH3_C1"/>
</dbReference>
<dbReference type="InterPro" id="IPR035718">
    <property type="entry name" value="Abp1_fungi_SH3_C2"/>
</dbReference>
<feature type="domain" description="ADF-H" evidence="5">
    <location>
        <begin position="5"/>
        <end position="159"/>
    </location>
</feature>
<dbReference type="GO" id="GO:0051015">
    <property type="term" value="F:actin filament binding"/>
    <property type="evidence" value="ECO:0007669"/>
    <property type="project" value="TreeGrafter"/>
</dbReference>
<organism evidence="6 7">
    <name type="scientific">Aspergillus tanneri</name>
    <dbReference type="NCBI Taxonomy" id="1220188"/>
    <lineage>
        <taxon>Eukaryota</taxon>
        <taxon>Fungi</taxon>
        <taxon>Dikarya</taxon>
        <taxon>Ascomycota</taxon>
        <taxon>Pezizomycotina</taxon>
        <taxon>Eurotiomycetes</taxon>
        <taxon>Eurotiomycetidae</taxon>
        <taxon>Eurotiales</taxon>
        <taxon>Aspergillaceae</taxon>
        <taxon>Aspergillus</taxon>
        <taxon>Aspergillus subgen. Circumdati</taxon>
    </lineage>
</organism>
<evidence type="ECO:0000313" key="6">
    <source>
        <dbReference type="EMBL" id="THC91068.1"/>
    </source>
</evidence>
<dbReference type="Gene3D" id="2.30.30.40">
    <property type="entry name" value="SH3 Domains"/>
    <property type="match status" value="2"/>
</dbReference>
<dbReference type="FunFam" id="2.30.30.40:FF:000273">
    <property type="entry name" value="Actin binding protein"/>
    <property type="match status" value="1"/>
</dbReference>
<keyword evidence="7" id="KW-1185">Reference proteome</keyword>
<evidence type="ECO:0000259" key="5">
    <source>
        <dbReference type="PROSITE" id="PS51263"/>
    </source>
</evidence>
<evidence type="ECO:0000256" key="1">
    <source>
        <dbReference type="ARBA" id="ARBA00022443"/>
    </source>
</evidence>
<dbReference type="Gene3D" id="3.40.20.10">
    <property type="entry name" value="Severin"/>
    <property type="match status" value="1"/>
</dbReference>
<dbReference type="SUPFAM" id="SSF55753">
    <property type="entry name" value="Actin depolymerizing proteins"/>
    <property type="match status" value="1"/>
</dbReference>
<dbReference type="EMBL" id="SOSA01000451">
    <property type="protein sequence ID" value="THC91068.1"/>
    <property type="molecule type" value="Genomic_DNA"/>
</dbReference>
<dbReference type="Proteomes" id="UP000308092">
    <property type="component" value="Unassembled WGS sequence"/>
</dbReference>
<dbReference type="GO" id="GO:0005884">
    <property type="term" value="C:actin filament"/>
    <property type="evidence" value="ECO:0007669"/>
    <property type="project" value="TreeGrafter"/>
</dbReference>
<dbReference type="SUPFAM" id="SSF50044">
    <property type="entry name" value="SH3-domain"/>
    <property type="match status" value="2"/>
</dbReference>
<feature type="region of interest" description="Disordered" evidence="3">
    <location>
        <begin position="158"/>
        <end position="194"/>
    </location>
</feature>
<evidence type="ECO:0000259" key="4">
    <source>
        <dbReference type="PROSITE" id="PS50002"/>
    </source>
</evidence>
<dbReference type="GO" id="GO:0030864">
    <property type="term" value="C:cortical actin cytoskeleton"/>
    <property type="evidence" value="ECO:0007669"/>
    <property type="project" value="TreeGrafter"/>
</dbReference>
<feature type="compositionally biased region" description="Polar residues" evidence="3">
    <location>
        <begin position="321"/>
        <end position="351"/>
    </location>
</feature>
<feature type="region of interest" description="Disordered" evidence="3">
    <location>
        <begin position="588"/>
        <end position="634"/>
    </location>
</feature>
<dbReference type="CDD" id="cd11962">
    <property type="entry name" value="SH3_Abp1_fungi_C1"/>
    <property type="match status" value="1"/>
</dbReference>
<dbReference type="InterPro" id="IPR036028">
    <property type="entry name" value="SH3-like_dom_sf"/>
</dbReference>
<keyword evidence="1 2" id="KW-0728">SH3 domain</keyword>